<dbReference type="GeneID" id="103701154"/>
<dbReference type="GO" id="GO:0048364">
    <property type="term" value="P:root development"/>
    <property type="evidence" value="ECO:0007669"/>
    <property type="project" value="InterPro"/>
</dbReference>
<dbReference type="PANTHER" id="PTHR33070">
    <property type="entry name" value="OS06G0725500 PROTEIN"/>
    <property type="match status" value="1"/>
</dbReference>
<name>A0A8B7BMD7_PHODC</name>
<evidence type="ECO:0000313" key="3">
    <source>
        <dbReference type="RefSeq" id="XP_008781350.3"/>
    </source>
</evidence>
<evidence type="ECO:0000256" key="1">
    <source>
        <dbReference type="SAM" id="MobiDB-lite"/>
    </source>
</evidence>
<gene>
    <name evidence="3" type="primary">LOC103701154</name>
</gene>
<dbReference type="OrthoDB" id="784009at2759"/>
<organism evidence="2 3">
    <name type="scientific">Phoenix dactylifera</name>
    <name type="common">Date palm</name>
    <dbReference type="NCBI Taxonomy" id="42345"/>
    <lineage>
        <taxon>Eukaryota</taxon>
        <taxon>Viridiplantae</taxon>
        <taxon>Streptophyta</taxon>
        <taxon>Embryophyta</taxon>
        <taxon>Tracheophyta</taxon>
        <taxon>Spermatophyta</taxon>
        <taxon>Magnoliopsida</taxon>
        <taxon>Liliopsida</taxon>
        <taxon>Arecaceae</taxon>
        <taxon>Coryphoideae</taxon>
        <taxon>Phoeniceae</taxon>
        <taxon>Phoenix</taxon>
    </lineage>
</organism>
<dbReference type="AlphaFoldDB" id="A0A8B7BMD7"/>
<dbReference type="Proteomes" id="UP000228380">
    <property type="component" value="Chromosome 17"/>
</dbReference>
<dbReference type="Pfam" id="PF03087">
    <property type="entry name" value="BPS1"/>
    <property type="match status" value="1"/>
</dbReference>
<accession>A0A8B7BMD7</accession>
<dbReference type="KEGG" id="pda:103701154"/>
<reference evidence="2" key="1">
    <citation type="journal article" date="2019" name="Nat. Commun.">
        <title>Genome-wide association mapping of date palm fruit traits.</title>
        <authorList>
            <person name="Hazzouri K.M."/>
            <person name="Gros-Balthazard M."/>
            <person name="Flowers J.M."/>
            <person name="Copetti D."/>
            <person name="Lemansour A."/>
            <person name="Lebrun M."/>
            <person name="Masmoudi K."/>
            <person name="Ferrand S."/>
            <person name="Dhar M.I."/>
            <person name="Fresquez Z.A."/>
            <person name="Rosas U."/>
            <person name="Zhang J."/>
            <person name="Talag J."/>
            <person name="Lee S."/>
            <person name="Kudrna D."/>
            <person name="Powell R.F."/>
            <person name="Leitch I.J."/>
            <person name="Krueger R.R."/>
            <person name="Wing R.A."/>
            <person name="Amiri K.M.A."/>
            <person name="Purugganan M.D."/>
        </authorList>
    </citation>
    <scope>NUCLEOTIDE SEQUENCE [LARGE SCALE GENOMIC DNA]</scope>
    <source>
        <strain evidence="2">cv. Khalas</strain>
    </source>
</reference>
<dbReference type="PANTHER" id="PTHR33070:SF49">
    <property type="entry name" value="OS06G0725500 PROTEIN"/>
    <property type="match status" value="1"/>
</dbReference>
<reference evidence="3" key="2">
    <citation type="submission" date="2025-08" db="UniProtKB">
        <authorList>
            <consortium name="RefSeq"/>
        </authorList>
    </citation>
    <scope>IDENTIFICATION</scope>
    <source>
        <tissue evidence="3">Young leaves</tissue>
    </source>
</reference>
<protein>
    <submittedName>
        <fullName evidence="3">Uncharacterized protein LOC103701154</fullName>
    </submittedName>
</protein>
<keyword evidence="2" id="KW-1185">Reference proteome</keyword>
<dbReference type="GO" id="GO:0048367">
    <property type="term" value="P:shoot system development"/>
    <property type="evidence" value="ECO:0007669"/>
    <property type="project" value="InterPro"/>
</dbReference>
<evidence type="ECO:0000313" key="2">
    <source>
        <dbReference type="Proteomes" id="UP000228380"/>
    </source>
</evidence>
<dbReference type="RefSeq" id="XP_008781350.3">
    <property type="nucleotide sequence ID" value="XM_008783128.3"/>
</dbReference>
<dbReference type="InterPro" id="IPR004320">
    <property type="entry name" value="BPS1_pln"/>
</dbReference>
<feature type="region of interest" description="Disordered" evidence="1">
    <location>
        <begin position="1"/>
        <end position="28"/>
    </location>
</feature>
<proteinExistence type="predicted"/>
<sequence length="302" mass="32854">MVAGFRRSMSLPVPGLNPSSPGPKGRAPLEKACHVRSTSLPCRSHPAIAELEDEIRALRAWLSLPAPESGSPTWISAGLARIDLLHASLDDLLQIPQAQDPLRRSPSAPWTDRLLDDFLRFADSYGSFRSALMSLRQTQSELHTAIRRRDEARLASALRSQKRIERDLAKLAVSIREASRSPMPALAAELEMAGIMREVAVATATASAAVFLGIGAVSSAASAAVASTSRAYSWVVAPLRKLSLSPSSSLKKRDWGEWEDGALERLEALEECVEVLESKSERVFRSLVNTRVTLLNILTPSL</sequence>